<keyword evidence="1" id="KW-0812">Transmembrane</keyword>
<dbReference type="Proteomes" id="UP000745577">
    <property type="component" value="Unassembled WGS sequence"/>
</dbReference>
<sequence length="189" mass="20021">MKKQVLASLLMSPLFLLLFSAGVHAQTDPSFLPEQILSLFNLLGPDGSGTASFIVSRVRVGLFIALGVIIVVAVIYALLASFKYIQSQGDPGKIEEAQKAIKAIFMGIAAMMIAIVGVILVFVFFGTSPVEPNLYQTCLSAPNSVGCDSCRAEGINGGDCRTCEGLYSEVARGGTLDPGEQIQLDNLCK</sequence>
<evidence type="ECO:0000256" key="1">
    <source>
        <dbReference type="SAM" id="Phobius"/>
    </source>
</evidence>
<keyword evidence="1" id="KW-0472">Membrane</keyword>
<evidence type="ECO:0000256" key="2">
    <source>
        <dbReference type="SAM" id="SignalP"/>
    </source>
</evidence>
<evidence type="ECO:0000313" key="3">
    <source>
        <dbReference type="EMBL" id="MCA9379941.1"/>
    </source>
</evidence>
<keyword evidence="2" id="KW-0732">Signal</keyword>
<proteinExistence type="predicted"/>
<protein>
    <submittedName>
        <fullName evidence="3">Uncharacterized protein</fullName>
    </submittedName>
</protein>
<feature type="signal peptide" evidence="2">
    <location>
        <begin position="1"/>
        <end position="25"/>
    </location>
</feature>
<evidence type="ECO:0000313" key="4">
    <source>
        <dbReference type="Proteomes" id="UP000745577"/>
    </source>
</evidence>
<gene>
    <name evidence="3" type="ORF">KC675_02050</name>
</gene>
<accession>A0A955I8U9</accession>
<comment type="caution">
    <text evidence="3">The sequence shown here is derived from an EMBL/GenBank/DDBJ whole genome shotgun (WGS) entry which is preliminary data.</text>
</comment>
<feature type="chain" id="PRO_5037716943" evidence="2">
    <location>
        <begin position="26"/>
        <end position="189"/>
    </location>
</feature>
<keyword evidence="1" id="KW-1133">Transmembrane helix</keyword>
<feature type="transmembrane region" description="Helical" evidence="1">
    <location>
        <begin position="60"/>
        <end position="82"/>
    </location>
</feature>
<dbReference type="AlphaFoldDB" id="A0A955I8U9"/>
<feature type="transmembrane region" description="Helical" evidence="1">
    <location>
        <begin position="103"/>
        <end position="125"/>
    </location>
</feature>
<reference evidence="3" key="2">
    <citation type="journal article" date="2021" name="Microbiome">
        <title>Successional dynamics and alternative stable states in a saline activated sludge microbial community over 9 years.</title>
        <authorList>
            <person name="Wang Y."/>
            <person name="Ye J."/>
            <person name="Ju F."/>
            <person name="Liu L."/>
            <person name="Boyd J.A."/>
            <person name="Deng Y."/>
            <person name="Parks D.H."/>
            <person name="Jiang X."/>
            <person name="Yin X."/>
            <person name="Woodcroft B.J."/>
            <person name="Tyson G.W."/>
            <person name="Hugenholtz P."/>
            <person name="Polz M.F."/>
            <person name="Zhang T."/>
        </authorList>
    </citation>
    <scope>NUCLEOTIDE SEQUENCE</scope>
    <source>
        <strain evidence="3">HKST-UBA15</strain>
    </source>
</reference>
<dbReference type="EMBL" id="JAGQLL010000019">
    <property type="protein sequence ID" value="MCA9379941.1"/>
    <property type="molecule type" value="Genomic_DNA"/>
</dbReference>
<organism evidence="3 4">
    <name type="scientific">Candidatus Dojkabacteria bacterium</name>
    <dbReference type="NCBI Taxonomy" id="2099670"/>
    <lineage>
        <taxon>Bacteria</taxon>
        <taxon>Candidatus Dojkabacteria</taxon>
    </lineage>
</organism>
<name>A0A955I8U9_9BACT</name>
<reference evidence="3" key="1">
    <citation type="submission" date="2020-04" db="EMBL/GenBank/DDBJ databases">
        <authorList>
            <person name="Zhang T."/>
        </authorList>
    </citation>
    <scope>NUCLEOTIDE SEQUENCE</scope>
    <source>
        <strain evidence="3">HKST-UBA15</strain>
    </source>
</reference>